<dbReference type="RefSeq" id="WP_378201095.1">
    <property type="nucleotide sequence ID" value="NZ_JBHMBK010000028.1"/>
</dbReference>
<keyword evidence="1" id="KW-0808">Transferase</keyword>
<dbReference type="SUPFAM" id="SSF55874">
    <property type="entry name" value="ATPase domain of HSP90 chaperone/DNA topoisomerase II/histidine kinase"/>
    <property type="match status" value="1"/>
</dbReference>
<evidence type="ECO:0000259" key="3">
    <source>
        <dbReference type="Pfam" id="PF13581"/>
    </source>
</evidence>
<keyword evidence="4" id="KW-0067">ATP-binding</keyword>
<evidence type="ECO:0000313" key="4">
    <source>
        <dbReference type="EMBL" id="MFB9688675.1"/>
    </source>
</evidence>
<evidence type="ECO:0000256" key="2">
    <source>
        <dbReference type="SAM" id="MobiDB-lite"/>
    </source>
</evidence>
<evidence type="ECO:0000256" key="1">
    <source>
        <dbReference type="ARBA" id="ARBA00022527"/>
    </source>
</evidence>
<proteinExistence type="predicted"/>
<dbReference type="CDD" id="cd16936">
    <property type="entry name" value="HATPase_RsbW-like"/>
    <property type="match status" value="1"/>
</dbReference>
<dbReference type="Proteomes" id="UP001589535">
    <property type="component" value="Unassembled WGS sequence"/>
</dbReference>
<dbReference type="PANTHER" id="PTHR35526:SF3">
    <property type="entry name" value="ANTI-SIGMA-F FACTOR RSBW"/>
    <property type="match status" value="1"/>
</dbReference>
<dbReference type="EMBL" id="JBHMBK010000028">
    <property type="protein sequence ID" value="MFB9688675.1"/>
    <property type="molecule type" value="Genomic_DNA"/>
</dbReference>
<organism evidence="4 5">
    <name type="scientific">Amycolatopsis plumensis</name>
    <dbReference type="NCBI Taxonomy" id="236508"/>
    <lineage>
        <taxon>Bacteria</taxon>
        <taxon>Bacillati</taxon>
        <taxon>Actinomycetota</taxon>
        <taxon>Actinomycetes</taxon>
        <taxon>Pseudonocardiales</taxon>
        <taxon>Pseudonocardiaceae</taxon>
        <taxon>Amycolatopsis</taxon>
    </lineage>
</organism>
<feature type="domain" description="Histidine kinase/HSP90-like ATPase" evidence="3">
    <location>
        <begin position="41"/>
        <end position="157"/>
    </location>
</feature>
<dbReference type="InterPro" id="IPR050267">
    <property type="entry name" value="Anti-sigma-factor_SerPK"/>
</dbReference>
<dbReference type="InterPro" id="IPR036890">
    <property type="entry name" value="HATPase_C_sf"/>
</dbReference>
<dbReference type="GO" id="GO:0005524">
    <property type="term" value="F:ATP binding"/>
    <property type="evidence" value="ECO:0007669"/>
    <property type="project" value="UniProtKB-KW"/>
</dbReference>
<feature type="compositionally biased region" description="Basic and acidic residues" evidence="2">
    <location>
        <begin position="1"/>
        <end position="14"/>
    </location>
</feature>
<evidence type="ECO:0000313" key="5">
    <source>
        <dbReference type="Proteomes" id="UP001589535"/>
    </source>
</evidence>
<accession>A0ABV5UEA4</accession>
<reference evidence="4 5" key="1">
    <citation type="submission" date="2024-09" db="EMBL/GenBank/DDBJ databases">
        <authorList>
            <person name="Sun Q."/>
            <person name="Mori K."/>
        </authorList>
    </citation>
    <scope>NUCLEOTIDE SEQUENCE [LARGE SCALE GENOMIC DNA]</scope>
    <source>
        <strain evidence="4 5">JCM 13852</strain>
    </source>
</reference>
<name>A0ABV5UEA4_9PSEU</name>
<keyword evidence="4" id="KW-0547">Nucleotide-binding</keyword>
<dbReference type="Pfam" id="PF13581">
    <property type="entry name" value="HATPase_c_2"/>
    <property type="match status" value="1"/>
</dbReference>
<keyword evidence="5" id="KW-1185">Reference proteome</keyword>
<keyword evidence="1" id="KW-0723">Serine/threonine-protein kinase</keyword>
<protein>
    <submittedName>
        <fullName evidence="4">ATP-binding protein</fullName>
    </submittedName>
</protein>
<keyword evidence="1" id="KW-0418">Kinase</keyword>
<sequence length="168" mass="18299">MRRHAPEPRMKRSDATSADRVSAGFSTPIDPSVRSRFEELVPASLREAAVLRRKLGDWLGELPLDAGSSYDILLATYEALANVAAHAYPDRDGWVRLYADWAGDTVTTTVTDTGCGIAAEGHRPPTSGGRGLRLIDEVTDRMTVDTGEHGTQVTMIWRPAALRQHSAS</sequence>
<dbReference type="PANTHER" id="PTHR35526">
    <property type="entry name" value="ANTI-SIGMA-F FACTOR RSBW-RELATED"/>
    <property type="match status" value="1"/>
</dbReference>
<dbReference type="Gene3D" id="3.30.565.10">
    <property type="entry name" value="Histidine kinase-like ATPase, C-terminal domain"/>
    <property type="match status" value="1"/>
</dbReference>
<dbReference type="InterPro" id="IPR003594">
    <property type="entry name" value="HATPase_dom"/>
</dbReference>
<gene>
    <name evidence="4" type="ORF">ACFFTO_31250</name>
</gene>
<feature type="region of interest" description="Disordered" evidence="2">
    <location>
        <begin position="1"/>
        <end position="27"/>
    </location>
</feature>
<comment type="caution">
    <text evidence="4">The sequence shown here is derived from an EMBL/GenBank/DDBJ whole genome shotgun (WGS) entry which is preliminary data.</text>
</comment>